<evidence type="ECO:0000256" key="3">
    <source>
        <dbReference type="SAM" id="MobiDB-lite"/>
    </source>
</evidence>
<name>A0A8E2JZQ7_9PEZI</name>
<reference evidence="5 6" key="1">
    <citation type="journal article" date="2016" name="Nat. Commun.">
        <title>Ectomycorrhizal ecology is imprinted in the genome of the dominant symbiotic fungus Cenococcum geophilum.</title>
        <authorList>
            <consortium name="DOE Joint Genome Institute"/>
            <person name="Peter M."/>
            <person name="Kohler A."/>
            <person name="Ohm R.A."/>
            <person name="Kuo A."/>
            <person name="Krutzmann J."/>
            <person name="Morin E."/>
            <person name="Arend M."/>
            <person name="Barry K.W."/>
            <person name="Binder M."/>
            <person name="Choi C."/>
            <person name="Clum A."/>
            <person name="Copeland A."/>
            <person name="Grisel N."/>
            <person name="Haridas S."/>
            <person name="Kipfer T."/>
            <person name="LaButti K."/>
            <person name="Lindquist E."/>
            <person name="Lipzen A."/>
            <person name="Maire R."/>
            <person name="Meier B."/>
            <person name="Mihaltcheva S."/>
            <person name="Molinier V."/>
            <person name="Murat C."/>
            <person name="Poggeler S."/>
            <person name="Quandt C.A."/>
            <person name="Sperisen C."/>
            <person name="Tritt A."/>
            <person name="Tisserant E."/>
            <person name="Crous P.W."/>
            <person name="Henrissat B."/>
            <person name="Nehls U."/>
            <person name="Egli S."/>
            <person name="Spatafora J.W."/>
            <person name="Grigoriev I.V."/>
            <person name="Martin F.M."/>
        </authorList>
    </citation>
    <scope>NUCLEOTIDE SEQUENCE [LARGE SCALE GENOMIC DNA]</scope>
    <source>
        <strain evidence="5 6">CBS 207.34</strain>
    </source>
</reference>
<protein>
    <recommendedName>
        <fullName evidence="4">Zn(2)-C6 fungal-type domain-containing protein</fullName>
    </recommendedName>
</protein>
<dbReference type="SUPFAM" id="SSF57701">
    <property type="entry name" value="Zn2/Cys6 DNA-binding domain"/>
    <property type="match status" value="1"/>
</dbReference>
<accession>A0A8E2JZQ7</accession>
<dbReference type="CDD" id="cd12148">
    <property type="entry name" value="fungal_TF_MHR"/>
    <property type="match status" value="1"/>
</dbReference>
<organism evidence="5 6">
    <name type="scientific">Glonium stellatum</name>
    <dbReference type="NCBI Taxonomy" id="574774"/>
    <lineage>
        <taxon>Eukaryota</taxon>
        <taxon>Fungi</taxon>
        <taxon>Dikarya</taxon>
        <taxon>Ascomycota</taxon>
        <taxon>Pezizomycotina</taxon>
        <taxon>Dothideomycetes</taxon>
        <taxon>Pleosporomycetidae</taxon>
        <taxon>Gloniales</taxon>
        <taxon>Gloniaceae</taxon>
        <taxon>Glonium</taxon>
    </lineage>
</organism>
<evidence type="ECO:0000313" key="6">
    <source>
        <dbReference type="Proteomes" id="UP000250140"/>
    </source>
</evidence>
<dbReference type="EMBL" id="KV748490">
    <property type="protein sequence ID" value="OCL15079.1"/>
    <property type="molecule type" value="Genomic_DNA"/>
</dbReference>
<evidence type="ECO:0000256" key="1">
    <source>
        <dbReference type="ARBA" id="ARBA00004123"/>
    </source>
</evidence>
<dbReference type="GO" id="GO:0000981">
    <property type="term" value="F:DNA-binding transcription factor activity, RNA polymerase II-specific"/>
    <property type="evidence" value="ECO:0007669"/>
    <property type="project" value="InterPro"/>
</dbReference>
<dbReference type="GO" id="GO:0000976">
    <property type="term" value="F:transcription cis-regulatory region binding"/>
    <property type="evidence" value="ECO:0007669"/>
    <property type="project" value="TreeGrafter"/>
</dbReference>
<feature type="compositionally biased region" description="Basic and acidic residues" evidence="3">
    <location>
        <begin position="150"/>
        <end position="165"/>
    </location>
</feature>
<dbReference type="OrthoDB" id="4078573at2759"/>
<dbReference type="Pfam" id="PF00172">
    <property type="entry name" value="Zn_clus"/>
    <property type="match status" value="1"/>
</dbReference>
<feature type="region of interest" description="Disordered" evidence="3">
    <location>
        <begin position="124"/>
        <end position="199"/>
    </location>
</feature>
<dbReference type="PROSITE" id="PS50048">
    <property type="entry name" value="ZN2_CY6_FUNGAL_2"/>
    <property type="match status" value="1"/>
</dbReference>
<dbReference type="InterPro" id="IPR001138">
    <property type="entry name" value="Zn2Cys6_DnaBD"/>
</dbReference>
<proteinExistence type="predicted"/>
<dbReference type="Gene3D" id="4.10.240.10">
    <property type="entry name" value="Zn(2)-C6 fungal-type DNA-binding domain"/>
    <property type="match status" value="1"/>
</dbReference>
<evidence type="ECO:0000256" key="2">
    <source>
        <dbReference type="ARBA" id="ARBA00023242"/>
    </source>
</evidence>
<dbReference type="PANTHER" id="PTHR37534">
    <property type="entry name" value="TRANSCRIPTIONAL ACTIVATOR PROTEIN UGA3"/>
    <property type="match status" value="1"/>
</dbReference>
<dbReference type="PROSITE" id="PS00463">
    <property type="entry name" value="ZN2_CY6_FUNGAL_1"/>
    <property type="match status" value="1"/>
</dbReference>
<dbReference type="Pfam" id="PF11951">
    <property type="entry name" value="Fungal_trans_2"/>
    <property type="match status" value="1"/>
</dbReference>
<evidence type="ECO:0000313" key="5">
    <source>
        <dbReference type="EMBL" id="OCL15079.1"/>
    </source>
</evidence>
<feature type="region of interest" description="Disordered" evidence="3">
    <location>
        <begin position="612"/>
        <end position="631"/>
    </location>
</feature>
<dbReference type="Proteomes" id="UP000250140">
    <property type="component" value="Unassembled WGS sequence"/>
</dbReference>
<sequence length="667" mass="75672">MADSDAGGNTAVADGAQPVNKPKRVRTGCLTCRERHLKCDEALPNCQNCRKSNRVCKRGIRLNFIDTQVQAPPVVPPTQEWTVSFVDESREIANEYKGGLSKYGVLEIEPPAQPDNGLSFDFSTSVPPPTSVAHQPLPPIQGILPDPYPEEQHNLIYDTHREPSHQHAHSHTESTYSGSNIQGGSSSYGNPEQNTTPAEGARDYLDTQEEVLFMQVFVEEVGLWMDSMDPMKHFSRLLPFHALGEPMLLNAFLACGARHLSLVNPKYTEDKALHYYDTATRYLLNSLQNPNRDTVICATTAVILNVYEIMCEKALQRMNHIAGARALIKECGWNARSTGIGSACFWLNVGMELLSCLHFNWQVAWDPDDWCVDMDFSRETESGREEIWTYRIVYIVAKVANFRASIPRFQESSPRNEQIRLQNRYNEWKRLKDWADAWNENIPRTMHPMAYLYPGQTISGSAFPEVWLIKRTTIVARLFYHTAMCLLAQINPIMSPDVEEMRELQHRHSQQICGITAHVKDRGVASVALRSLAIAAECLTSRREQEEVLQIFDKIRQETGWRVGFLNTELKERWGWNDDPQPQQQTLATNMQNTANLQYQQQALQPQVTLQPLPATSLPPAPPSRPRPPVGILNPLLATADFTMPQHPYQSYYVAPNPISHHTHFSY</sequence>
<feature type="domain" description="Zn(2)-C6 fungal-type" evidence="4">
    <location>
        <begin position="28"/>
        <end position="58"/>
    </location>
</feature>
<dbReference type="GO" id="GO:0045944">
    <property type="term" value="P:positive regulation of transcription by RNA polymerase II"/>
    <property type="evidence" value="ECO:0007669"/>
    <property type="project" value="TreeGrafter"/>
</dbReference>
<dbReference type="PANTHER" id="PTHR37534:SF40">
    <property type="entry name" value="ZN(2)-C6 FUNGAL-TYPE DOMAIN-CONTAINING PROTEIN"/>
    <property type="match status" value="1"/>
</dbReference>
<comment type="subcellular location">
    <subcellularLocation>
        <location evidence="1">Nucleus</location>
    </subcellularLocation>
</comment>
<keyword evidence="2" id="KW-0539">Nucleus</keyword>
<keyword evidence="6" id="KW-1185">Reference proteome</keyword>
<gene>
    <name evidence="5" type="ORF">AOQ84DRAFT_370691</name>
</gene>
<feature type="compositionally biased region" description="Polar residues" evidence="3">
    <location>
        <begin position="173"/>
        <end position="197"/>
    </location>
</feature>
<dbReference type="GO" id="GO:0008270">
    <property type="term" value="F:zinc ion binding"/>
    <property type="evidence" value="ECO:0007669"/>
    <property type="project" value="InterPro"/>
</dbReference>
<feature type="compositionally biased region" description="Pro residues" evidence="3">
    <location>
        <begin position="617"/>
        <end position="629"/>
    </location>
</feature>
<dbReference type="AlphaFoldDB" id="A0A8E2JZQ7"/>
<dbReference type="SMART" id="SM00066">
    <property type="entry name" value="GAL4"/>
    <property type="match status" value="1"/>
</dbReference>
<dbReference type="InterPro" id="IPR036864">
    <property type="entry name" value="Zn2-C6_fun-type_DNA-bd_sf"/>
</dbReference>
<evidence type="ECO:0000259" key="4">
    <source>
        <dbReference type="PROSITE" id="PS50048"/>
    </source>
</evidence>
<dbReference type="GO" id="GO:0005634">
    <property type="term" value="C:nucleus"/>
    <property type="evidence" value="ECO:0007669"/>
    <property type="project" value="UniProtKB-SubCell"/>
</dbReference>
<dbReference type="CDD" id="cd00067">
    <property type="entry name" value="GAL4"/>
    <property type="match status" value="1"/>
</dbReference>
<dbReference type="InterPro" id="IPR021858">
    <property type="entry name" value="Fun_TF"/>
</dbReference>